<sequence>MVIGEILRQCPQLRILGGDIAPAAGPQPHGAVVSLNQQPVAVPLAFERPLAGL</sequence>
<accession>A0A916LC69</accession>
<proteinExistence type="predicted"/>
<evidence type="ECO:0000313" key="2">
    <source>
        <dbReference type="Proteomes" id="UP000039021"/>
    </source>
</evidence>
<dbReference type="EMBL" id="CSBK01001310">
    <property type="protein sequence ID" value="COY53236.1"/>
    <property type="molecule type" value="Genomic_DNA"/>
</dbReference>
<gene>
    <name evidence="1" type="ORF">ERS007739_02756</name>
</gene>
<name>A0A916LC69_MYCTX</name>
<organism evidence="1 2">
    <name type="scientific">Mycobacterium tuberculosis</name>
    <dbReference type="NCBI Taxonomy" id="1773"/>
    <lineage>
        <taxon>Bacteria</taxon>
        <taxon>Bacillati</taxon>
        <taxon>Actinomycetota</taxon>
        <taxon>Actinomycetes</taxon>
        <taxon>Mycobacteriales</taxon>
        <taxon>Mycobacteriaceae</taxon>
        <taxon>Mycobacterium</taxon>
        <taxon>Mycobacterium tuberculosis complex</taxon>
    </lineage>
</organism>
<dbReference type="AlphaFoldDB" id="A0A916LC69"/>
<reference evidence="2" key="1">
    <citation type="submission" date="2015-03" db="EMBL/GenBank/DDBJ databases">
        <authorList>
            <consortium name="Pathogen Informatics"/>
        </authorList>
    </citation>
    <scope>NUCLEOTIDE SEQUENCE [LARGE SCALE GENOMIC DNA]</scope>
    <source>
        <strain evidence="2">N09902308</strain>
    </source>
</reference>
<comment type="caution">
    <text evidence="1">The sequence shown here is derived from an EMBL/GenBank/DDBJ whole genome shotgun (WGS) entry which is preliminary data.</text>
</comment>
<protein>
    <submittedName>
        <fullName evidence="1">Uncharacterized protein</fullName>
    </submittedName>
</protein>
<dbReference type="Proteomes" id="UP000039021">
    <property type="component" value="Unassembled WGS sequence"/>
</dbReference>
<evidence type="ECO:0000313" key="1">
    <source>
        <dbReference type="EMBL" id="COY53236.1"/>
    </source>
</evidence>